<dbReference type="EMBL" id="AGYG01000019">
    <property type="protein sequence ID" value="ENZ38072.1"/>
    <property type="molecule type" value="Genomic_DNA"/>
</dbReference>
<gene>
    <name evidence="1" type="ORF">HMPREF1097_02654</name>
</gene>
<evidence type="ECO:0000313" key="2">
    <source>
        <dbReference type="Proteomes" id="UP000013041"/>
    </source>
</evidence>
<accession>R0B1B3</accession>
<evidence type="ECO:0000313" key="1">
    <source>
        <dbReference type="EMBL" id="ENZ38072.1"/>
    </source>
</evidence>
<protein>
    <submittedName>
        <fullName evidence="1">Uncharacterized protein</fullName>
    </submittedName>
</protein>
<dbReference type="RefSeq" id="WP_002572364.1">
    <property type="nucleotide sequence ID" value="NZ_KB851154.1"/>
</dbReference>
<name>R0B1B3_9FIRM</name>
<proteinExistence type="predicted"/>
<organism evidence="1 2">
    <name type="scientific">Enterocloster bolteae 90B8</name>
    <dbReference type="NCBI Taxonomy" id="997897"/>
    <lineage>
        <taxon>Bacteria</taxon>
        <taxon>Bacillati</taxon>
        <taxon>Bacillota</taxon>
        <taxon>Clostridia</taxon>
        <taxon>Lachnospirales</taxon>
        <taxon>Lachnospiraceae</taxon>
        <taxon>Enterocloster</taxon>
    </lineage>
</organism>
<reference evidence="1 2" key="1">
    <citation type="submission" date="2013-01" db="EMBL/GenBank/DDBJ databases">
        <title>The Genome Sequence of Clostridium bolteae 90B8.</title>
        <authorList>
            <consortium name="The Broad Institute Genome Sequencing Platform"/>
            <person name="Earl A."/>
            <person name="Ward D."/>
            <person name="Feldgarden M."/>
            <person name="Gevers D."/>
            <person name="Courvalin P."/>
            <person name="Lambert T."/>
            <person name="Walker B."/>
            <person name="Young S.K."/>
            <person name="Zeng Q."/>
            <person name="Gargeya S."/>
            <person name="Fitzgerald M."/>
            <person name="Haas B."/>
            <person name="Abouelleil A."/>
            <person name="Alvarado L."/>
            <person name="Arachchi H.M."/>
            <person name="Berlin A.M."/>
            <person name="Chapman S.B."/>
            <person name="Dewar J."/>
            <person name="Goldberg J."/>
            <person name="Griggs A."/>
            <person name="Gujja S."/>
            <person name="Hansen M."/>
            <person name="Howarth C."/>
            <person name="Imamovic A."/>
            <person name="Larimer J."/>
            <person name="McCowan C."/>
            <person name="Murphy C."/>
            <person name="Neiman D."/>
            <person name="Pearson M."/>
            <person name="Priest M."/>
            <person name="Roberts A."/>
            <person name="Saif S."/>
            <person name="Shea T."/>
            <person name="Sisk P."/>
            <person name="Sykes S."/>
            <person name="Wortman J."/>
            <person name="Nusbaum C."/>
            <person name="Birren B."/>
        </authorList>
    </citation>
    <scope>NUCLEOTIDE SEQUENCE [LARGE SCALE GENOMIC DNA]</scope>
    <source>
        <strain evidence="1 2">90B8</strain>
    </source>
</reference>
<dbReference type="HOGENOM" id="CLU_2715206_0_0_9"/>
<dbReference type="AlphaFoldDB" id="R0B1B3"/>
<dbReference type="Proteomes" id="UP000013041">
    <property type="component" value="Unassembled WGS sequence"/>
</dbReference>
<sequence>MYKVKYTDSTGNNDSIQDYLTKKEAIEAIDYELDEVKEYFKGRNYDYGESGNKTEIWDKDGSEYACWEIIQK</sequence>
<comment type="caution">
    <text evidence="1">The sequence shown here is derived from an EMBL/GenBank/DDBJ whole genome shotgun (WGS) entry which is preliminary data.</text>
</comment>
<dbReference type="PATRIC" id="fig|997897.5.peg.2821"/>